<dbReference type="EMBL" id="JAPDRQ010000029">
    <property type="protein sequence ID" value="KAJ9660668.1"/>
    <property type="molecule type" value="Genomic_DNA"/>
</dbReference>
<keyword evidence="2" id="KW-1185">Reference proteome</keyword>
<organism evidence="1 2">
    <name type="scientific">Neophaeococcomyces mojaviensis</name>
    <dbReference type="NCBI Taxonomy" id="3383035"/>
    <lineage>
        <taxon>Eukaryota</taxon>
        <taxon>Fungi</taxon>
        <taxon>Dikarya</taxon>
        <taxon>Ascomycota</taxon>
        <taxon>Pezizomycotina</taxon>
        <taxon>Eurotiomycetes</taxon>
        <taxon>Chaetothyriomycetidae</taxon>
        <taxon>Chaetothyriales</taxon>
        <taxon>Chaetothyriales incertae sedis</taxon>
        <taxon>Neophaeococcomyces</taxon>
    </lineage>
</organism>
<accession>A0ACC3AE82</accession>
<sequence length="374" mass="40332">MQYKTVVLAAFCITGVLASPTVATRKEARENNDCIKSGRVCEVDNPSACCTKRCPPGDFGALARCSYLAAADDEGKEGIEVETSTLVKPMTATLFTTAINITQAKRDWPGECCVALSDGIVCGEDYCYTPPPPLAKKAKRIAKHNHCVPCGLQSLCWSCPSVTKETHKSIIKDTPRVTLTKKDETDVSDCVRSFQCGDLWYALPCSCSLTVHGELGEDDINGEGAQSGTDVRAGTCCIEDGIMMKCSVCPKQTLLPGPQATGAVEEQVIIPSITQSVSKAHTNTALRKKRRSEISVHQTTYDFQLDCNGLLTIQCHKCSNGGNHIDDTHCKNSCTCDELGGIHCTTPQRTQCAADETTNFCLHGNPYWACACTP</sequence>
<proteinExistence type="predicted"/>
<evidence type="ECO:0000313" key="1">
    <source>
        <dbReference type="EMBL" id="KAJ9660668.1"/>
    </source>
</evidence>
<evidence type="ECO:0000313" key="2">
    <source>
        <dbReference type="Proteomes" id="UP001172386"/>
    </source>
</evidence>
<comment type="caution">
    <text evidence="1">The sequence shown here is derived from an EMBL/GenBank/DDBJ whole genome shotgun (WGS) entry which is preliminary data.</text>
</comment>
<name>A0ACC3AE82_9EURO</name>
<gene>
    <name evidence="1" type="ORF">H2198_002411</name>
</gene>
<reference evidence="1" key="1">
    <citation type="submission" date="2022-10" db="EMBL/GenBank/DDBJ databases">
        <title>Culturing micro-colonial fungi from biological soil crusts in the Mojave desert and describing Neophaeococcomyces mojavensis, and introducing the new genera and species Taxawa tesnikishii.</title>
        <authorList>
            <person name="Kurbessoian T."/>
            <person name="Stajich J.E."/>
        </authorList>
    </citation>
    <scope>NUCLEOTIDE SEQUENCE</scope>
    <source>
        <strain evidence="1">JES_112</strain>
    </source>
</reference>
<dbReference type="Proteomes" id="UP001172386">
    <property type="component" value="Unassembled WGS sequence"/>
</dbReference>
<protein>
    <submittedName>
        <fullName evidence="1">Uncharacterized protein</fullName>
    </submittedName>
</protein>